<gene>
    <name evidence="2" type="ORF">DICPUDRAFT_159219</name>
</gene>
<protein>
    <submittedName>
        <fullName evidence="2">Uncharacterized protein</fullName>
    </submittedName>
</protein>
<feature type="signal peptide" evidence="1">
    <location>
        <begin position="1"/>
        <end position="21"/>
    </location>
</feature>
<dbReference type="GeneID" id="10506322"/>
<accession>F1A3K5</accession>
<keyword evidence="1" id="KW-0732">Signal</keyword>
<organism evidence="2 3">
    <name type="scientific">Dictyostelium purpureum</name>
    <name type="common">Slime mold</name>
    <dbReference type="NCBI Taxonomy" id="5786"/>
    <lineage>
        <taxon>Eukaryota</taxon>
        <taxon>Amoebozoa</taxon>
        <taxon>Evosea</taxon>
        <taxon>Eumycetozoa</taxon>
        <taxon>Dictyostelia</taxon>
        <taxon>Dictyosteliales</taxon>
        <taxon>Dictyosteliaceae</taxon>
        <taxon>Dictyostelium</taxon>
    </lineage>
</organism>
<reference evidence="3" key="1">
    <citation type="journal article" date="2011" name="Genome Biol.">
        <title>Comparative genomics of the social amoebae Dictyostelium discoideum and Dictyostelium purpureum.</title>
        <authorList>
            <consortium name="US DOE Joint Genome Institute (JGI-PGF)"/>
            <person name="Sucgang R."/>
            <person name="Kuo A."/>
            <person name="Tian X."/>
            <person name="Salerno W."/>
            <person name="Parikh A."/>
            <person name="Feasley C.L."/>
            <person name="Dalin E."/>
            <person name="Tu H."/>
            <person name="Huang E."/>
            <person name="Barry K."/>
            <person name="Lindquist E."/>
            <person name="Shapiro H."/>
            <person name="Bruce D."/>
            <person name="Schmutz J."/>
            <person name="Salamov A."/>
            <person name="Fey P."/>
            <person name="Gaudet P."/>
            <person name="Anjard C."/>
            <person name="Babu M.M."/>
            <person name="Basu S."/>
            <person name="Bushmanova Y."/>
            <person name="van der Wel H."/>
            <person name="Katoh-Kurasawa M."/>
            <person name="Dinh C."/>
            <person name="Coutinho P.M."/>
            <person name="Saito T."/>
            <person name="Elias M."/>
            <person name="Schaap P."/>
            <person name="Kay R.R."/>
            <person name="Henrissat B."/>
            <person name="Eichinger L."/>
            <person name="Rivero F."/>
            <person name="Putnam N.H."/>
            <person name="West C.M."/>
            <person name="Loomis W.F."/>
            <person name="Chisholm R.L."/>
            <person name="Shaulsky G."/>
            <person name="Strassmann J.E."/>
            <person name="Queller D.C."/>
            <person name="Kuspa A."/>
            <person name="Grigoriev I.V."/>
        </authorList>
    </citation>
    <scope>NUCLEOTIDE SEQUENCE [LARGE SCALE GENOMIC DNA]</scope>
    <source>
        <strain evidence="3">QSDP1</strain>
    </source>
</reference>
<evidence type="ECO:0000313" key="3">
    <source>
        <dbReference type="Proteomes" id="UP000001064"/>
    </source>
</evidence>
<dbReference type="KEGG" id="dpp:DICPUDRAFT_159219"/>
<evidence type="ECO:0000256" key="1">
    <source>
        <dbReference type="SAM" id="SignalP"/>
    </source>
</evidence>
<feature type="chain" id="PRO_5003265595" evidence="1">
    <location>
        <begin position="22"/>
        <end position="194"/>
    </location>
</feature>
<name>F1A3K5_DICPU</name>
<proteinExistence type="predicted"/>
<evidence type="ECO:0000313" key="2">
    <source>
        <dbReference type="EMBL" id="EGC29224.1"/>
    </source>
</evidence>
<dbReference type="InParanoid" id="F1A3K5"/>
<dbReference type="EMBL" id="GL871463">
    <property type="protein sequence ID" value="EGC29224.1"/>
    <property type="molecule type" value="Genomic_DNA"/>
</dbReference>
<keyword evidence="3" id="KW-1185">Reference proteome</keyword>
<dbReference type="RefSeq" id="XP_003294246.1">
    <property type="nucleotide sequence ID" value="XM_003294198.1"/>
</dbReference>
<dbReference type="VEuPathDB" id="AmoebaDB:DICPUDRAFT_159219"/>
<sequence>MKLYFIYSVFCILSLSKLVSSSGDNLSSASLYNENSISEEEFKCHNYQDAYFIYDTFYIGSNNENNGNKLQEIEVNKCIENSKKPGEYISINQFKKPNHYYILLSNFDNCTEPYEFDFLNCSPFDLLDVNQERPNTESDGSQFVFKYGISNKEVLAVEQTKQKLSKCSELPIQPDDLFLPFYIPFNDTESEELW</sequence>
<dbReference type="Proteomes" id="UP000001064">
    <property type="component" value="Unassembled WGS sequence"/>
</dbReference>
<dbReference type="AlphaFoldDB" id="F1A3K5"/>